<evidence type="ECO:0000313" key="1">
    <source>
        <dbReference type="EMBL" id="GAA1692541.1"/>
    </source>
</evidence>
<gene>
    <name evidence="1" type="ORF">GCM10009765_47330</name>
</gene>
<comment type="caution">
    <text evidence="1">The sequence shown here is derived from an EMBL/GenBank/DDBJ whole genome shotgun (WGS) entry which is preliminary data.</text>
</comment>
<dbReference type="InterPro" id="IPR011990">
    <property type="entry name" value="TPR-like_helical_dom_sf"/>
</dbReference>
<evidence type="ECO:0000313" key="2">
    <source>
        <dbReference type="Proteomes" id="UP001500618"/>
    </source>
</evidence>
<sequence length="486" mass="52805">MKGDPFAPIKLPVGFWVRVEMIEALEARDFGAVFRLVRKYSGESQTRIGRLTGFDQGKVSEIMRNLREIETLDVLLRVADGLQMPDSARHLVGLRSCQRGIANNSTDAVELETGPAQIDDAPATFAESWEGSALRASELWRNDVQRRSFLAWTGSAFMVPAVKWLADSSEVPARHGGGDQLVGSPDVATVQEMTRTFQRLDNRYGGAHSRQLVLRYLNGDVAPMLTAGRFDAATGAALFASAAELARLAGWMAYDSGEHGAAQAHLIHALRLAKVADDQPLGAEILAAMSHQAIYLKDPDTAITLASAARKTAEDAHLPALAAEACVSEAHGYALRGDERACTRALTAAEDALDRGDRAADPQFMEYFDAAYLSARFGQCFSALGRGEQTTRFADRSLDMDMSYVRGRTFNLALLAKGHVQQGEIERAAVVALEAAERTTEIRSARAIDYVRDLDQALAGHSENTAVREFRDFVAAQITAAHLPNA</sequence>
<proteinExistence type="predicted"/>
<dbReference type="Proteomes" id="UP001500618">
    <property type="component" value="Unassembled WGS sequence"/>
</dbReference>
<keyword evidence="2" id="KW-1185">Reference proteome</keyword>
<reference evidence="2" key="1">
    <citation type="journal article" date="2019" name="Int. J. Syst. Evol. Microbiol.">
        <title>The Global Catalogue of Microorganisms (GCM) 10K type strain sequencing project: providing services to taxonomists for standard genome sequencing and annotation.</title>
        <authorList>
            <consortium name="The Broad Institute Genomics Platform"/>
            <consortium name="The Broad Institute Genome Sequencing Center for Infectious Disease"/>
            <person name="Wu L."/>
            <person name="Ma J."/>
        </authorList>
    </citation>
    <scope>NUCLEOTIDE SEQUENCE [LARGE SCALE GENOMIC DNA]</scope>
    <source>
        <strain evidence="2">JCM 14718</strain>
    </source>
</reference>
<dbReference type="SUPFAM" id="SSF47413">
    <property type="entry name" value="lambda repressor-like DNA-binding domains"/>
    <property type="match status" value="1"/>
</dbReference>
<dbReference type="EMBL" id="BAAANY010000019">
    <property type="protein sequence ID" value="GAA1692541.1"/>
    <property type="molecule type" value="Genomic_DNA"/>
</dbReference>
<evidence type="ECO:0008006" key="3">
    <source>
        <dbReference type="Google" id="ProtNLM"/>
    </source>
</evidence>
<accession>A0ABP4TT22</accession>
<name>A0ABP4TT22_9ACTN</name>
<dbReference type="Gene3D" id="1.25.40.10">
    <property type="entry name" value="Tetratricopeptide repeat domain"/>
    <property type="match status" value="1"/>
</dbReference>
<protein>
    <recommendedName>
        <fullName evidence="3">XRE family transcriptional regulator</fullName>
    </recommendedName>
</protein>
<dbReference type="SUPFAM" id="SSF48452">
    <property type="entry name" value="TPR-like"/>
    <property type="match status" value="1"/>
</dbReference>
<dbReference type="InterPro" id="IPR010982">
    <property type="entry name" value="Lambda_DNA-bd_dom_sf"/>
</dbReference>
<organism evidence="1 2">
    <name type="scientific">Fodinicola feengrottensis</name>
    <dbReference type="NCBI Taxonomy" id="435914"/>
    <lineage>
        <taxon>Bacteria</taxon>
        <taxon>Bacillati</taxon>
        <taxon>Actinomycetota</taxon>
        <taxon>Actinomycetes</taxon>
        <taxon>Mycobacteriales</taxon>
        <taxon>Fodinicola</taxon>
    </lineage>
</organism>